<reference evidence="1" key="1">
    <citation type="submission" date="2023-04" db="EMBL/GenBank/DDBJ databases">
        <authorList>
            <consortium name="ELIXIR-Norway"/>
        </authorList>
    </citation>
    <scope>NUCLEOTIDE SEQUENCE [LARGE SCALE GENOMIC DNA]</scope>
</reference>
<sequence length="99" mass="11373">MLCFIRKIFILKIHLSPHIYSVICITDITDTDIVLLVSFSCSRLHSAFLGPTLWFINSVSFTSSQLMHFSLVLCLPQDMKVLFCNNIRSKLTLKDYDIS</sequence>
<organism evidence="1 2">
    <name type="scientific">Rangifer tarandus platyrhynchus</name>
    <name type="common">Svalbard reindeer</name>
    <dbReference type="NCBI Taxonomy" id="3082113"/>
    <lineage>
        <taxon>Eukaryota</taxon>
        <taxon>Metazoa</taxon>
        <taxon>Chordata</taxon>
        <taxon>Craniata</taxon>
        <taxon>Vertebrata</taxon>
        <taxon>Euteleostomi</taxon>
        <taxon>Mammalia</taxon>
        <taxon>Eutheria</taxon>
        <taxon>Laurasiatheria</taxon>
        <taxon>Artiodactyla</taxon>
        <taxon>Ruminantia</taxon>
        <taxon>Pecora</taxon>
        <taxon>Cervidae</taxon>
        <taxon>Odocoileinae</taxon>
        <taxon>Rangifer</taxon>
    </lineage>
</organism>
<evidence type="ECO:0000313" key="2">
    <source>
        <dbReference type="Proteomes" id="UP001176941"/>
    </source>
</evidence>
<dbReference type="EMBL" id="OX459942">
    <property type="protein sequence ID" value="CAI9176216.1"/>
    <property type="molecule type" value="Genomic_DNA"/>
</dbReference>
<name>A0ABN8ZTL6_RANTA</name>
<dbReference type="Proteomes" id="UP001176941">
    <property type="component" value="Chromosome 6"/>
</dbReference>
<keyword evidence="2" id="KW-1185">Reference proteome</keyword>
<gene>
    <name evidence="1" type="ORF">MRATA1EN1_LOCUS25178</name>
</gene>
<protein>
    <submittedName>
        <fullName evidence="1">Uncharacterized protein</fullName>
    </submittedName>
</protein>
<accession>A0ABN8ZTL6</accession>
<proteinExistence type="predicted"/>
<evidence type="ECO:0000313" key="1">
    <source>
        <dbReference type="EMBL" id="CAI9176216.1"/>
    </source>
</evidence>